<dbReference type="InterPro" id="IPR015890">
    <property type="entry name" value="Chorismate_C"/>
</dbReference>
<dbReference type="STRING" id="1563681.BFP71_12615"/>
<dbReference type="SUPFAM" id="SSF56322">
    <property type="entry name" value="ADC synthase"/>
    <property type="match status" value="1"/>
</dbReference>
<evidence type="ECO:0008006" key="5">
    <source>
        <dbReference type="Google" id="ProtNLM"/>
    </source>
</evidence>
<dbReference type="PANTHER" id="PTHR11236">
    <property type="entry name" value="AMINOBENZOATE/ANTHRANILATE SYNTHASE"/>
    <property type="match status" value="1"/>
</dbReference>
<dbReference type="InterPro" id="IPR019999">
    <property type="entry name" value="Anth_synth_I-like"/>
</dbReference>
<dbReference type="Gene3D" id="3.60.120.10">
    <property type="entry name" value="Anthranilate synthase"/>
    <property type="match status" value="1"/>
</dbReference>
<dbReference type="AlphaFoldDB" id="A0A1E5SYW2"/>
<evidence type="ECO:0000259" key="2">
    <source>
        <dbReference type="Pfam" id="PF04715"/>
    </source>
</evidence>
<dbReference type="Pfam" id="PF00425">
    <property type="entry name" value="Chorismate_bind"/>
    <property type="match status" value="1"/>
</dbReference>
<dbReference type="GO" id="GO:0008153">
    <property type="term" value="P:4-aminobenzoate biosynthetic process"/>
    <property type="evidence" value="ECO:0007669"/>
    <property type="project" value="TreeGrafter"/>
</dbReference>
<dbReference type="InterPro" id="IPR005801">
    <property type="entry name" value="ADC_synthase"/>
</dbReference>
<feature type="domain" description="Anthranilate synthase component I N-terminal" evidence="2">
    <location>
        <begin position="76"/>
        <end position="120"/>
    </location>
</feature>
<proteinExistence type="predicted"/>
<protein>
    <recommendedName>
        <fullName evidence="5">Aminodeoxychorismate synthase</fullName>
    </recommendedName>
</protein>
<dbReference type="PANTHER" id="PTHR11236:SF18">
    <property type="entry name" value="AMINODEOXYCHORISMATE SYNTHASE"/>
    <property type="match status" value="1"/>
</dbReference>
<dbReference type="InterPro" id="IPR006805">
    <property type="entry name" value="Anth_synth_I_N"/>
</dbReference>
<dbReference type="GO" id="GO:0046820">
    <property type="term" value="F:4-amino-4-deoxychorismate synthase activity"/>
    <property type="evidence" value="ECO:0007669"/>
    <property type="project" value="TreeGrafter"/>
</dbReference>
<dbReference type="OrthoDB" id="9803598at2"/>
<dbReference type="GO" id="GO:0000162">
    <property type="term" value="P:L-tryptophan biosynthetic process"/>
    <property type="evidence" value="ECO:0007669"/>
    <property type="project" value="TreeGrafter"/>
</dbReference>
<feature type="domain" description="Chorismate-utilising enzyme C-terminal" evidence="1">
    <location>
        <begin position="155"/>
        <end position="411"/>
    </location>
</feature>
<dbReference type="GO" id="GO:0005737">
    <property type="term" value="C:cytoplasm"/>
    <property type="evidence" value="ECO:0007669"/>
    <property type="project" value="TreeGrafter"/>
</dbReference>
<gene>
    <name evidence="3" type="ORF">BFP71_12615</name>
</gene>
<accession>A0A1E5SYW2</accession>
<comment type="caution">
    <text evidence="3">The sequence shown here is derived from an EMBL/GenBank/DDBJ whole genome shotgun (WGS) entry which is preliminary data.</text>
</comment>
<evidence type="ECO:0000313" key="4">
    <source>
        <dbReference type="Proteomes" id="UP000095552"/>
    </source>
</evidence>
<evidence type="ECO:0000313" key="3">
    <source>
        <dbReference type="EMBL" id="OEK04319.1"/>
    </source>
</evidence>
<dbReference type="Proteomes" id="UP000095552">
    <property type="component" value="Unassembled WGS sequence"/>
</dbReference>
<sequence length="431" mass="49309">MNRTLTTNTSSVTLEKALHWANQHSYFCLLNGNEIDYPFGGFPKVLAIGAKRLFNAERGNTFQRLFEFHKEKPSWLFGYLGYDLKNELEELTSSHQNHTQFNNACFFEPEHILTFNNDQVEVESEKSDWVIKQISEVALNKSIGQYGFLNQSVSKERYLEVVESLRQHIEEGDIYEINYCQEFWGEILQAAPVETYLRLNDISPKPFSTFQKFADQYLLCASPERFLKKNGEKLISQPIKGTKRRGDSIQADEALKVALRNDEKELAENMMIVDLVRNDLAQTSKVGTVDVEEIFGIYTFEQVHQMISTVTSEIHPDRLWIDAIKKAFPMGSMTGAPKIKVMELIEQYENTRRGIFSGAAGYITPSGDFDLNVIIRSLFLDLENMHYSFQVGGAITYDSIPAQEYEECLIKASAILQLIGQKVKPEKEISI</sequence>
<dbReference type="PRINTS" id="PR00095">
    <property type="entry name" value="ANTSNTHASEI"/>
</dbReference>
<dbReference type="EMBL" id="MDGQ01000005">
    <property type="protein sequence ID" value="OEK04319.1"/>
    <property type="molecule type" value="Genomic_DNA"/>
</dbReference>
<organism evidence="3 4">
    <name type="scientific">Roseivirga misakiensis</name>
    <dbReference type="NCBI Taxonomy" id="1563681"/>
    <lineage>
        <taxon>Bacteria</taxon>
        <taxon>Pseudomonadati</taxon>
        <taxon>Bacteroidota</taxon>
        <taxon>Cytophagia</taxon>
        <taxon>Cytophagales</taxon>
        <taxon>Roseivirgaceae</taxon>
        <taxon>Roseivirga</taxon>
    </lineage>
</organism>
<name>A0A1E5SYW2_9BACT</name>
<dbReference type="Pfam" id="PF04715">
    <property type="entry name" value="Anth_synt_I_N"/>
    <property type="match status" value="1"/>
</dbReference>
<evidence type="ECO:0000259" key="1">
    <source>
        <dbReference type="Pfam" id="PF00425"/>
    </source>
</evidence>
<reference evidence="3 4" key="1">
    <citation type="submission" date="2016-08" db="EMBL/GenBank/DDBJ databases">
        <title>Draft genome of Fabibacter sp. strain SK-8.</title>
        <authorList>
            <person name="Wong S.-K."/>
            <person name="Hamasaki K."/>
            <person name="Yoshizawa S."/>
        </authorList>
    </citation>
    <scope>NUCLEOTIDE SEQUENCE [LARGE SCALE GENOMIC DNA]</scope>
    <source>
        <strain evidence="3 4">SK-8</strain>
    </source>
</reference>
<keyword evidence="4" id="KW-1185">Reference proteome</keyword>